<dbReference type="CDD" id="cd14852">
    <property type="entry name" value="LD-carboxypeptidase"/>
    <property type="match status" value="1"/>
</dbReference>
<dbReference type="GO" id="GO:0006508">
    <property type="term" value="P:proteolysis"/>
    <property type="evidence" value="ECO:0007669"/>
    <property type="project" value="InterPro"/>
</dbReference>
<proteinExistence type="predicted"/>
<dbReference type="AlphaFoldDB" id="A0A4S4G5G4"/>
<dbReference type="InterPro" id="IPR058193">
    <property type="entry name" value="VanY/YodJ_core_dom"/>
</dbReference>
<evidence type="ECO:0000256" key="1">
    <source>
        <dbReference type="SAM" id="MobiDB-lite"/>
    </source>
</evidence>
<keyword evidence="3" id="KW-0645">Protease</keyword>
<evidence type="ECO:0000313" key="3">
    <source>
        <dbReference type="EMBL" id="THG37892.1"/>
    </source>
</evidence>
<feature type="domain" description="D-alanyl-D-alanine carboxypeptidase-like core" evidence="2">
    <location>
        <begin position="140"/>
        <end position="275"/>
    </location>
</feature>
<dbReference type="PANTHER" id="PTHR34385:SF1">
    <property type="entry name" value="PEPTIDOGLYCAN L-ALANYL-D-GLUTAMATE ENDOPEPTIDASE CWLK"/>
    <property type="match status" value="1"/>
</dbReference>
<dbReference type="SUPFAM" id="SSF55166">
    <property type="entry name" value="Hedgehog/DD-peptidase"/>
    <property type="match status" value="1"/>
</dbReference>
<reference evidence="3 4" key="1">
    <citation type="submission" date="2019-04" db="EMBL/GenBank/DDBJ databases">
        <title>Microbes associate with the intestines of laboratory mice.</title>
        <authorList>
            <person name="Navarre W."/>
            <person name="Wong E."/>
            <person name="Huang K.C."/>
            <person name="Tropini C."/>
            <person name="Ng K."/>
            <person name="Yu B."/>
        </authorList>
    </citation>
    <scope>NUCLEOTIDE SEQUENCE [LARGE SCALE GENOMIC DNA]</scope>
    <source>
        <strain evidence="3 4">NM80_B27</strain>
    </source>
</reference>
<dbReference type="EMBL" id="SSTJ01000003">
    <property type="protein sequence ID" value="THG37892.1"/>
    <property type="molecule type" value="Genomic_DNA"/>
</dbReference>
<sequence>MRPSSPTQQGRSEKSMPRPSSLTRRELIALAGVGAGILILGEGVLASEAMSGPASLARAGSSESCDSTEAGVSENPKAAASERSPEGAAASPEEVADSAAKASMSLEDLPWNLRLVNKDHPLDEDFPLPDLEEIIDGYAVDARIRDDLAALLKAARKAGHDPVVCSAFRSHDRQRELYRARVSQSKEEGKRGQEAKDDAAFWVAPPYASEHEAGLAVDLVDGDYQQLDERQEETATQKWLMKHCAKYGFILRYPTDKSAITGIGYEPWHYRYVGKEAAFAIAESGLCFEEWIEKYLDQGNA</sequence>
<keyword evidence="3" id="KW-0121">Carboxypeptidase</keyword>
<feature type="region of interest" description="Disordered" evidence="1">
    <location>
        <begin position="50"/>
        <end position="101"/>
    </location>
</feature>
<protein>
    <submittedName>
        <fullName evidence="3">D-alanyl-D-alanine carboxypeptidase family protein</fullName>
    </submittedName>
</protein>
<name>A0A4S4G5G4_9ACTN</name>
<dbReference type="Gene3D" id="3.30.1380.10">
    <property type="match status" value="1"/>
</dbReference>
<organism evidence="3 4">
    <name type="scientific">Adlercreutzia caecimuris</name>
    <dbReference type="NCBI Taxonomy" id="671266"/>
    <lineage>
        <taxon>Bacteria</taxon>
        <taxon>Bacillati</taxon>
        <taxon>Actinomycetota</taxon>
        <taxon>Coriobacteriia</taxon>
        <taxon>Eggerthellales</taxon>
        <taxon>Eggerthellaceae</taxon>
        <taxon>Adlercreutzia</taxon>
    </lineage>
</organism>
<dbReference type="PANTHER" id="PTHR34385">
    <property type="entry name" value="D-ALANYL-D-ALANINE CARBOXYPEPTIDASE"/>
    <property type="match status" value="1"/>
</dbReference>
<feature type="compositionally biased region" description="Polar residues" evidence="1">
    <location>
        <begin position="1"/>
        <end position="10"/>
    </location>
</feature>
<dbReference type="GO" id="GO:0004180">
    <property type="term" value="F:carboxypeptidase activity"/>
    <property type="evidence" value="ECO:0007669"/>
    <property type="project" value="UniProtKB-KW"/>
</dbReference>
<dbReference type="InterPro" id="IPR006311">
    <property type="entry name" value="TAT_signal"/>
</dbReference>
<comment type="caution">
    <text evidence="3">The sequence shown here is derived from an EMBL/GenBank/DDBJ whole genome shotgun (WGS) entry which is preliminary data.</text>
</comment>
<dbReference type="InterPro" id="IPR003709">
    <property type="entry name" value="VanY-like_core_dom"/>
</dbReference>
<keyword evidence="3" id="KW-0378">Hydrolase</keyword>
<evidence type="ECO:0000313" key="4">
    <source>
        <dbReference type="Proteomes" id="UP000308978"/>
    </source>
</evidence>
<dbReference type="Pfam" id="PF02557">
    <property type="entry name" value="VanY"/>
    <property type="match status" value="1"/>
</dbReference>
<gene>
    <name evidence="3" type="ORF">E5986_03220</name>
</gene>
<feature type="region of interest" description="Disordered" evidence="1">
    <location>
        <begin position="1"/>
        <end position="23"/>
    </location>
</feature>
<dbReference type="PROSITE" id="PS51318">
    <property type="entry name" value="TAT"/>
    <property type="match status" value="1"/>
</dbReference>
<dbReference type="InterPro" id="IPR052179">
    <property type="entry name" value="DD-CPase-like"/>
</dbReference>
<dbReference type="InterPro" id="IPR009045">
    <property type="entry name" value="Zn_M74/Hedgehog-like"/>
</dbReference>
<dbReference type="Proteomes" id="UP000308978">
    <property type="component" value="Unassembled WGS sequence"/>
</dbReference>
<accession>A0A4S4G5G4</accession>
<evidence type="ECO:0000259" key="2">
    <source>
        <dbReference type="Pfam" id="PF02557"/>
    </source>
</evidence>